<sequence>MQHNRNFPPNRNLCQTSYLNQRGTRQENDPFYQQTILDVISKPECPTLLQTVSDVLSKSDHFSAVHPFPHPLHHHHHYLDNFDYAQCTELILKSK</sequence>
<dbReference type="EMBL" id="BPLR01000655">
    <property type="protein sequence ID" value="GIY96404.1"/>
    <property type="molecule type" value="Genomic_DNA"/>
</dbReference>
<dbReference type="Proteomes" id="UP001054945">
    <property type="component" value="Unassembled WGS sequence"/>
</dbReference>
<accession>A0AAV4XR86</accession>
<protein>
    <submittedName>
        <fullName evidence="1">Uncharacterized protein</fullName>
    </submittedName>
</protein>
<organism evidence="1 2">
    <name type="scientific">Caerostris extrusa</name>
    <name type="common">Bark spider</name>
    <name type="synonym">Caerostris bankana</name>
    <dbReference type="NCBI Taxonomy" id="172846"/>
    <lineage>
        <taxon>Eukaryota</taxon>
        <taxon>Metazoa</taxon>
        <taxon>Ecdysozoa</taxon>
        <taxon>Arthropoda</taxon>
        <taxon>Chelicerata</taxon>
        <taxon>Arachnida</taxon>
        <taxon>Araneae</taxon>
        <taxon>Araneomorphae</taxon>
        <taxon>Entelegynae</taxon>
        <taxon>Araneoidea</taxon>
        <taxon>Araneidae</taxon>
        <taxon>Caerostris</taxon>
    </lineage>
</organism>
<name>A0AAV4XR86_CAEEX</name>
<keyword evidence="2" id="KW-1185">Reference proteome</keyword>
<reference evidence="1 2" key="1">
    <citation type="submission" date="2021-06" db="EMBL/GenBank/DDBJ databases">
        <title>Caerostris extrusa draft genome.</title>
        <authorList>
            <person name="Kono N."/>
            <person name="Arakawa K."/>
        </authorList>
    </citation>
    <scope>NUCLEOTIDE SEQUENCE [LARGE SCALE GENOMIC DNA]</scope>
</reference>
<gene>
    <name evidence="1" type="ORF">CEXT_660781</name>
</gene>
<evidence type="ECO:0000313" key="1">
    <source>
        <dbReference type="EMBL" id="GIY96404.1"/>
    </source>
</evidence>
<dbReference type="AlphaFoldDB" id="A0AAV4XR86"/>
<proteinExistence type="predicted"/>
<evidence type="ECO:0000313" key="2">
    <source>
        <dbReference type="Proteomes" id="UP001054945"/>
    </source>
</evidence>
<comment type="caution">
    <text evidence="1">The sequence shown here is derived from an EMBL/GenBank/DDBJ whole genome shotgun (WGS) entry which is preliminary data.</text>
</comment>